<feature type="transmembrane region" description="Helical" evidence="11">
    <location>
        <begin position="91"/>
        <end position="118"/>
    </location>
</feature>
<evidence type="ECO:0000256" key="9">
    <source>
        <dbReference type="ARBA" id="ARBA00023049"/>
    </source>
</evidence>
<keyword evidence="7" id="KW-0862">Zinc</keyword>
<comment type="cofactor">
    <cofactor evidence="1">
        <name>Zn(2+)</name>
        <dbReference type="ChEBI" id="CHEBI:29105"/>
    </cofactor>
</comment>
<dbReference type="SUPFAM" id="SSF50156">
    <property type="entry name" value="PDZ domain-like"/>
    <property type="match status" value="1"/>
</dbReference>
<feature type="domain" description="PDZ" evidence="12">
    <location>
        <begin position="118"/>
        <end position="197"/>
    </location>
</feature>
<evidence type="ECO:0000259" key="12">
    <source>
        <dbReference type="SMART" id="SM00228"/>
    </source>
</evidence>
<evidence type="ECO:0000256" key="6">
    <source>
        <dbReference type="ARBA" id="ARBA00022801"/>
    </source>
</evidence>
<dbReference type="Gene3D" id="2.30.42.10">
    <property type="match status" value="1"/>
</dbReference>
<dbReference type="AlphaFoldDB" id="A0A1F5EKV4"/>
<dbReference type="GO" id="GO:0016020">
    <property type="term" value="C:membrane"/>
    <property type="evidence" value="ECO:0007669"/>
    <property type="project" value="UniProtKB-SubCell"/>
</dbReference>
<evidence type="ECO:0000256" key="3">
    <source>
        <dbReference type="ARBA" id="ARBA00007931"/>
    </source>
</evidence>
<dbReference type="InterPro" id="IPR036034">
    <property type="entry name" value="PDZ_sf"/>
</dbReference>
<protein>
    <recommendedName>
        <fullName evidence="12">PDZ domain-containing protein</fullName>
    </recommendedName>
</protein>
<dbReference type="GO" id="GO:0004222">
    <property type="term" value="F:metalloendopeptidase activity"/>
    <property type="evidence" value="ECO:0007669"/>
    <property type="project" value="InterPro"/>
</dbReference>
<keyword evidence="6" id="KW-0378">Hydrolase</keyword>
<evidence type="ECO:0000256" key="7">
    <source>
        <dbReference type="ARBA" id="ARBA00022833"/>
    </source>
</evidence>
<feature type="transmembrane region" description="Helical" evidence="11">
    <location>
        <begin position="289"/>
        <end position="314"/>
    </location>
</feature>
<keyword evidence="5 11" id="KW-0812">Transmembrane</keyword>
<dbReference type="InterPro" id="IPR001478">
    <property type="entry name" value="PDZ"/>
</dbReference>
<proteinExistence type="inferred from homology"/>
<evidence type="ECO:0000256" key="1">
    <source>
        <dbReference type="ARBA" id="ARBA00001947"/>
    </source>
</evidence>
<evidence type="ECO:0000256" key="2">
    <source>
        <dbReference type="ARBA" id="ARBA00004141"/>
    </source>
</evidence>
<keyword evidence="10 11" id="KW-0472">Membrane</keyword>
<accession>A0A1F5EKV4</accession>
<keyword evidence="9" id="KW-0482">Metalloprotease</keyword>
<organism evidence="13 14">
    <name type="scientific">Candidatus Campbellbacteria bacterium RIFCSPHIGHO2_01_FULL_34_10</name>
    <dbReference type="NCBI Taxonomy" id="1797577"/>
    <lineage>
        <taxon>Bacteria</taxon>
        <taxon>Candidatus Campbelliibacteriota</taxon>
    </lineage>
</organism>
<dbReference type="Pfam" id="PF02163">
    <property type="entry name" value="Peptidase_M50"/>
    <property type="match status" value="1"/>
</dbReference>
<dbReference type="InterPro" id="IPR004387">
    <property type="entry name" value="Pept_M50_Zn"/>
</dbReference>
<dbReference type="GO" id="GO:0006508">
    <property type="term" value="P:proteolysis"/>
    <property type="evidence" value="ECO:0007669"/>
    <property type="project" value="UniProtKB-KW"/>
</dbReference>
<evidence type="ECO:0000256" key="4">
    <source>
        <dbReference type="ARBA" id="ARBA00022670"/>
    </source>
</evidence>
<dbReference type="Proteomes" id="UP000186670">
    <property type="component" value="Unassembled WGS sequence"/>
</dbReference>
<keyword evidence="4" id="KW-0645">Protease</keyword>
<comment type="caution">
    <text evidence="13">The sequence shown here is derived from an EMBL/GenBank/DDBJ whole genome shotgun (WGS) entry which is preliminary data.</text>
</comment>
<keyword evidence="8 11" id="KW-1133">Transmembrane helix</keyword>
<evidence type="ECO:0000313" key="14">
    <source>
        <dbReference type="Proteomes" id="UP000186670"/>
    </source>
</evidence>
<gene>
    <name evidence="13" type="ORF">A2811_02980</name>
</gene>
<feature type="transmembrane region" description="Helical" evidence="11">
    <location>
        <begin position="335"/>
        <end position="357"/>
    </location>
</feature>
<name>A0A1F5EKV4_9BACT</name>
<dbReference type="CDD" id="cd06163">
    <property type="entry name" value="S2P-M50_PDZ_RseP-like"/>
    <property type="match status" value="1"/>
</dbReference>
<evidence type="ECO:0000256" key="8">
    <source>
        <dbReference type="ARBA" id="ARBA00022989"/>
    </source>
</evidence>
<comment type="similarity">
    <text evidence="3">Belongs to the peptidase M50B family.</text>
</comment>
<dbReference type="InterPro" id="IPR041489">
    <property type="entry name" value="PDZ_6"/>
</dbReference>
<comment type="subcellular location">
    <subcellularLocation>
        <location evidence="2">Membrane</location>
        <topology evidence="2">Multi-pass membrane protein</topology>
    </subcellularLocation>
</comment>
<evidence type="ECO:0000256" key="11">
    <source>
        <dbReference type="SAM" id="Phobius"/>
    </source>
</evidence>
<evidence type="ECO:0000256" key="10">
    <source>
        <dbReference type="ARBA" id="ARBA00023136"/>
    </source>
</evidence>
<dbReference type="PANTHER" id="PTHR42837:SF2">
    <property type="entry name" value="MEMBRANE METALLOPROTEASE ARASP2, CHLOROPLASTIC-RELATED"/>
    <property type="match status" value="1"/>
</dbReference>
<dbReference type="Pfam" id="PF17820">
    <property type="entry name" value="PDZ_6"/>
    <property type="match status" value="1"/>
</dbReference>
<dbReference type="SMART" id="SM00228">
    <property type="entry name" value="PDZ"/>
    <property type="match status" value="1"/>
</dbReference>
<evidence type="ECO:0000256" key="5">
    <source>
        <dbReference type="ARBA" id="ARBA00022692"/>
    </source>
</evidence>
<dbReference type="EMBL" id="MEZZ01000042">
    <property type="protein sequence ID" value="OGD68025.1"/>
    <property type="molecule type" value="Genomic_DNA"/>
</dbReference>
<sequence>MTIILFIIVLAVLILVHEFGHFITAKKLGMRVDEFGIGFPPRIFAIKKGETEYSINSVPLGGFVKIFGEDPDDTSINGPDKGRSLINKPKWAQAIVISAGVISNVIFAWFLIAIGFMIGLPVSVDQPGFEDALDQKVVIVDVKKDSPAMNADLQIGDKLVSLSTESETIKDFGEDKMRDFISVHGGEEIEIVIERGKNNTVTTSAIPIAGILEGGYAIGIATDVVGIAKLSFFDALWESAKLTKDLLIAIVESFAGFITSLFDGTGNFSNLAGPIGIVGMVGDASQFGWVYLLNFVAFISINLAIINSIPFPALDGGRLLFIVIESIVRKNIKPIVTNTLNTIGFVLLIVLMIAVTYNDILKLF</sequence>
<reference evidence="13 14" key="1">
    <citation type="journal article" date="2016" name="Nat. Commun.">
        <title>Thousands of microbial genomes shed light on interconnected biogeochemical processes in an aquifer system.</title>
        <authorList>
            <person name="Anantharaman K."/>
            <person name="Brown C.T."/>
            <person name="Hug L.A."/>
            <person name="Sharon I."/>
            <person name="Castelle C.J."/>
            <person name="Probst A.J."/>
            <person name="Thomas B.C."/>
            <person name="Singh A."/>
            <person name="Wilkins M.J."/>
            <person name="Karaoz U."/>
            <person name="Brodie E.L."/>
            <person name="Williams K.H."/>
            <person name="Hubbard S.S."/>
            <person name="Banfield J.F."/>
        </authorList>
    </citation>
    <scope>NUCLEOTIDE SEQUENCE [LARGE SCALE GENOMIC DNA]</scope>
</reference>
<dbReference type="InterPro" id="IPR008915">
    <property type="entry name" value="Peptidase_M50"/>
</dbReference>
<evidence type="ECO:0000313" key="13">
    <source>
        <dbReference type="EMBL" id="OGD68025.1"/>
    </source>
</evidence>
<dbReference type="PANTHER" id="PTHR42837">
    <property type="entry name" value="REGULATOR OF SIGMA-E PROTEASE RSEP"/>
    <property type="match status" value="1"/>
</dbReference>